<evidence type="ECO:0000256" key="1">
    <source>
        <dbReference type="SAM" id="MobiDB-lite"/>
    </source>
</evidence>
<keyword evidence="2" id="KW-1185">Reference proteome</keyword>
<dbReference type="KEGG" id="umr:121102602"/>
<evidence type="ECO:0000313" key="2">
    <source>
        <dbReference type="Proteomes" id="UP000261680"/>
    </source>
</evidence>
<feature type="region of interest" description="Disordered" evidence="1">
    <location>
        <begin position="27"/>
        <end position="53"/>
    </location>
</feature>
<accession>A0A8M1FUI5</accession>
<feature type="region of interest" description="Disordered" evidence="1">
    <location>
        <begin position="190"/>
        <end position="210"/>
    </location>
</feature>
<dbReference type="Proteomes" id="UP000261680">
    <property type="component" value="Unplaced"/>
</dbReference>
<gene>
    <name evidence="3" type="primary">LOC121102602</name>
</gene>
<sequence>MTPGAGGDAARRGWALVPAGAPGWMLAALTPDGRHGPESESRTGPPAAGPRPQRSVCVMEIRQPCRSGIPLPASGLGAHLSQNGQVDKTVGWLPFPPGCKLRGRPWGLTTVQVEAQPRQDGQPACDPGQPATHAHSRSWLRSPWVLPGVLQRLSVGTLCLSHWSPHGWEPASSLLEPQAWLPRAGMLTQAHLRGPHGHPMHPAEHPPPQA</sequence>
<feature type="compositionally biased region" description="Basic and acidic residues" evidence="1">
    <location>
        <begin position="32"/>
        <end position="41"/>
    </location>
</feature>
<organism evidence="2 3">
    <name type="scientific">Ursus maritimus</name>
    <name type="common">Polar bear</name>
    <name type="synonym">Thalarctos maritimus</name>
    <dbReference type="NCBI Taxonomy" id="29073"/>
    <lineage>
        <taxon>Eukaryota</taxon>
        <taxon>Metazoa</taxon>
        <taxon>Chordata</taxon>
        <taxon>Craniata</taxon>
        <taxon>Vertebrata</taxon>
        <taxon>Euteleostomi</taxon>
        <taxon>Mammalia</taxon>
        <taxon>Eutheria</taxon>
        <taxon>Laurasiatheria</taxon>
        <taxon>Carnivora</taxon>
        <taxon>Caniformia</taxon>
        <taxon>Ursidae</taxon>
        <taxon>Ursus</taxon>
    </lineage>
</organism>
<name>A0A8M1FUI5_URSMA</name>
<dbReference type="GeneID" id="121102602"/>
<dbReference type="AlphaFoldDB" id="A0A8M1FUI5"/>
<dbReference type="RefSeq" id="XP_040485797.1">
    <property type="nucleotide sequence ID" value="XM_040629863.1"/>
</dbReference>
<protein>
    <submittedName>
        <fullName evidence="3">Uncharacterized protein LOC121102602</fullName>
    </submittedName>
</protein>
<proteinExistence type="predicted"/>
<reference evidence="3" key="1">
    <citation type="submission" date="2025-08" db="UniProtKB">
        <authorList>
            <consortium name="RefSeq"/>
        </authorList>
    </citation>
    <scope>IDENTIFICATION</scope>
    <source>
        <tissue evidence="3">Whole blood</tissue>
    </source>
</reference>
<evidence type="ECO:0000313" key="3">
    <source>
        <dbReference type="RefSeq" id="XP_040485797.1"/>
    </source>
</evidence>